<comment type="similarity">
    <text evidence="1 5">Belongs to the V-ATPase G subunit family.</text>
</comment>
<dbReference type="Gene3D" id="1.20.5.2950">
    <property type="match status" value="1"/>
</dbReference>
<dbReference type="NCBIfam" id="TIGR01147">
    <property type="entry name" value="V_ATP_synt_G"/>
    <property type="match status" value="1"/>
</dbReference>
<comment type="function">
    <text evidence="5">Subunit of the V1 complex of vacuolar(H+)-ATPase (V-ATPase), a multisubunit enzyme composed of a peripheral complex (V1) that hydrolyzes ATP and a membrane integral complex (V0) that translocates protons. V-ATPase is responsible for acidifying and maintaining the pH of intracellular compartments and in some cell types, is targeted to the plasma membrane, where it is responsible for acidifying the extracellular environment.</text>
</comment>
<evidence type="ECO:0000256" key="2">
    <source>
        <dbReference type="ARBA" id="ARBA00022448"/>
    </source>
</evidence>
<evidence type="ECO:0000313" key="7">
    <source>
        <dbReference type="EMBL" id="CDS41285.1"/>
    </source>
</evidence>
<keyword evidence="2 5" id="KW-0813">Transport</keyword>
<organism evidence="7 8">
    <name type="scientific">Echinococcus multilocularis</name>
    <name type="common">Fox tapeworm</name>
    <dbReference type="NCBI Taxonomy" id="6211"/>
    <lineage>
        <taxon>Eukaryota</taxon>
        <taxon>Metazoa</taxon>
        <taxon>Spiralia</taxon>
        <taxon>Lophotrochozoa</taxon>
        <taxon>Platyhelminthes</taxon>
        <taxon>Cestoda</taxon>
        <taxon>Eucestoda</taxon>
        <taxon>Cyclophyllidea</taxon>
        <taxon>Taeniidae</taxon>
        <taxon>Echinococcus</taxon>
    </lineage>
</organism>
<evidence type="ECO:0000256" key="6">
    <source>
        <dbReference type="SAM" id="Coils"/>
    </source>
</evidence>
<dbReference type="OrthoDB" id="250802at2759"/>
<dbReference type="Pfam" id="PF03179">
    <property type="entry name" value="V-ATPase_G"/>
    <property type="match status" value="1"/>
</dbReference>
<evidence type="ECO:0000313" key="8">
    <source>
        <dbReference type="Proteomes" id="UP000017246"/>
    </source>
</evidence>
<dbReference type="AlphaFoldDB" id="A0A068YDA1"/>
<keyword evidence="6" id="KW-0175">Coiled coil</keyword>
<sequence length="120" mass="13334">MASAAQLDGVAQLQVAKAAATAKIEEARTRRIKKLKQAKSEAAVEANLYKAECEAAIKELEQRHSKHNIKTGGRVEAFTEQAIQRLQQRYEENKETALGEIIAQVLTINPMVHRNAKNVQ</sequence>
<evidence type="ECO:0000256" key="3">
    <source>
        <dbReference type="ARBA" id="ARBA00022781"/>
    </source>
</evidence>
<dbReference type="PANTHER" id="PTHR12713:SF11">
    <property type="entry name" value="V-TYPE PROTON ATPASE SUBUNIT G"/>
    <property type="match status" value="1"/>
</dbReference>
<comment type="subunit">
    <text evidence="5">V-ATPase is a heteromultimeric enzyme made up of two complexes: the ATP-hydrolytic V1 complex and the proton translocation V0 complex.</text>
</comment>
<dbReference type="GO" id="GO:0097401">
    <property type="term" value="P:synaptic vesicle lumen acidification"/>
    <property type="evidence" value="ECO:0007669"/>
    <property type="project" value="TreeGrafter"/>
</dbReference>
<gene>
    <name evidence="7" type="ORF">EmuJ_000892000</name>
</gene>
<dbReference type="InterPro" id="IPR005124">
    <property type="entry name" value="V-ATPase_G"/>
</dbReference>
<keyword evidence="8" id="KW-1185">Reference proteome</keyword>
<evidence type="ECO:0000256" key="5">
    <source>
        <dbReference type="RuleBase" id="RU364019"/>
    </source>
</evidence>
<name>A0A068YDA1_ECHMU</name>
<feature type="coiled-coil region" evidence="6">
    <location>
        <begin position="10"/>
        <end position="96"/>
    </location>
</feature>
<accession>A0A068YDA1</accession>
<evidence type="ECO:0000256" key="4">
    <source>
        <dbReference type="ARBA" id="ARBA00023065"/>
    </source>
</evidence>
<dbReference type="GO" id="GO:0000221">
    <property type="term" value="C:vacuolar proton-transporting V-type ATPase, V1 domain"/>
    <property type="evidence" value="ECO:0007669"/>
    <property type="project" value="TreeGrafter"/>
</dbReference>
<dbReference type="GO" id="GO:0016887">
    <property type="term" value="F:ATP hydrolysis activity"/>
    <property type="evidence" value="ECO:0007669"/>
    <property type="project" value="TreeGrafter"/>
</dbReference>
<dbReference type="Proteomes" id="UP000017246">
    <property type="component" value="Unassembled WGS sequence"/>
</dbReference>
<keyword evidence="3 5" id="KW-0375">Hydrogen ion transport</keyword>
<reference evidence="7" key="1">
    <citation type="journal article" date="2013" name="Nature">
        <title>The genomes of four tapeworm species reveal adaptations to parasitism.</title>
        <authorList>
            <person name="Tsai I.J."/>
            <person name="Zarowiecki M."/>
            <person name="Holroyd N."/>
            <person name="Garciarrubio A."/>
            <person name="Sanchez-Flores A."/>
            <person name="Brooks K.L."/>
            <person name="Tracey A."/>
            <person name="Bobes R.J."/>
            <person name="Fragoso G."/>
            <person name="Sciutto E."/>
            <person name="Aslett M."/>
            <person name="Beasley H."/>
            <person name="Bennett H.M."/>
            <person name="Cai J."/>
            <person name="Camicia F."/>
            <person name="Clark R."/>
            <person name="Cucher M."/>
            <person name="De Silva N."/>
            <person name="Day T.A."/>
            <person name="Deplazes P."/>
            <person name="Estrada K."/>
            <person name="Fernandez C."/>
            <person name="Holland P.W."/>
            <person name="Hou J."/>
            <person name="Hu S."/>
            <person name="Huckvale T."/>
            <person name="Hung S.S."/>
            <person name="Kamenetzky L."/>
            <person name="Keane J.A."/>
            <person name="Kiss F."/>
            <person name="Koziol U."/>
            <person name="Lambert O."/>
            <person name="Liu K."/>
            <person name="Luo X."/>
            <person name="Luo Y."/>
            <person name="Macchiaroli N."/>
            <person name="Nichol S."/>
            <person name="Paps J."/>
            <person name="Parkinson J."/>
            <person name="Pouchkina-Stantcheva N."/>
            <person name="Riddiford N."/>
            <person name="Rosenzvit M."/>
            <person name="Salinas G."/>
            <person name="Wasmuth J.D."/>
            <person name="Zamanian M."/>
            <person name="Zheng Y."/>
            <person name="Cai X."/>
            <person name="Soberon X."/>
            <person name="Olson P.D."/>
            <person name="Laclette J.P."/>
            <person name="Brehm K."/>
            <person name="Berriman M."/>
            <person name="Garciarrubio A."/>
            <person name="Bobes R.J."/>
            <person name="Fragoso G."/>
            <person name="Sanchez-Flores A."/>
            <person name="Estrada K."/>
            <person name="Cevallos M.A."/>
            <person name="Morett E."/>
            <person name="Gonzalez V."/>
            <person name="Portillo T."/>
            <person name="Ochoa-Leyva A."/>
            <person name="Jose M.V."/>
            <person name="Sciutto E."/>
            <person name="Landa A."/>
            <person name="Jimenez L."/>
            <person name="Valdes V."/>
            <person name="Carrero J.C."/>
            <person name="Larralde C."/>
            <person name="Morales-Montor J."/>
            <person name="Limon-Lason J."/>
            <person name="Soberon X."/>
            <person name="Laclette J.P."/>
        </authorList>
    </citation>
    <scope>NUCLEOTIDE SEQUENCE [LARGE SCALE GENOMIC DNA]</scope>
</reference>
<dbReference type="EMBL" id="LN902841">
    <property type="protein sequence ID" value="CDS41285.1"/>
    <property type="molecule type" value="Genomic_DNA"/>
</dbReference>
<keyword evidence="4 5" id="KW-0406">Ion transport</keyword>
<dbReference type="OMA" id="RHSKHNI"/>
<dbReference type="GO" id="GO:0098793">
    <property type="term" value="C:presynapse"/>
    <property type="evidence" value="ECO:0007669"/>
    <property type="project" value="GOC"/>
</dbReference>
<dbReference type="PANTHER" id="PTHR12713">
    <property type="entry name" value="VACUOLAR ATP SYNTHASE SUBUNIT G"/>
    <property type="match status" value="1"/>
</dbReference>
<proteinExistence type="inferred from homology"/>
<evidence type="ECO:0000256" key="1">
    <source>
        <dbReference type="ARBA" id="ARBA00010066"/>
    </source>
</evidence>
<dbReference type="GO" id="GO:0046961">
    <property type="term" value="F:proton-transporting ATPase activity, rotational mechanism"/>
    <property type="evidence" value="ECO:0007669"/>
    <property type="project" value="InterPro"/>
</dbReference>
<dbReference type="STRING" id="6211.A0A068YDA1"/>
<reference evidence="7" key="2">
    <citation type="submission" date="2015-11" db="EMBL/GenBank/DDBJ databases">
        <authorList>
            <person name="Zhang Y."/>
            <person name="Guo Z."/>
        </authorList>
    </citation>
    <scope>NUCLEOTIDE SEQUENCE</scope>
</reference>
<protein>
    <recommendedName>
        <fullName evidence="5">V-type proton ATPase subunit G</fullName>
    </recommendedName>
</protein>